<dbReference type="InterPro" id="IPR000620">
    <property type="entry name" value="EamA_dom"/>
</dbReference>
<dbReference type="InterPro" id="IPR037185">
    <property type="entry name" value="EmrE-like"/>
</dbReference>
<evidence type="ECO:0000313" key="8">
    <source>
        <dbReference type="EMBL" id="MBI4727660.1"/>
    </source>
</evidence>
<gene>
    <name evidence="8" type="ORF">HY768_10670</name>
</gene>
<feature type="domain" description="EamA" evidence="7">
    <location>
        <begin position="7"/>
        <end position="143"/>
    </location>
</feature>
<name>A0A933IAL6_UNCT6</name>
<sequence length="291" mass="31506">MKKVIFIILLALVVIFWGNAFVAIKYLLDQEGLDPMQLTVLRYLPAALLMLAMMFVIYKPQKIFSAWRQEWPGIALYGVTGVLGYNLALNYGESKIAAGTASLIVGLSPTLTLIASNLALKEKITAKKLGGIITAFIGLFIVVRWGAGEAINFNYLLGVLITFGAPLSWAIYTIVGKPMVHRHDPNLITMSAVIWGSLPLFFLMPPIKTMAAISPKGWGALLFLSLICTIFGFLVWSWALKKTEAARLGALVYLIPLVTIISGLIFLKEAPTPGLIAGGLVLITGVVAAET</sequence>
<comment type="caution">
    <text evidence="8">The sequence shown here is derived from an EMBL/GenBank/DDBJ whole genome shotgun (WGS) entry which is preliminary data.</text>
</comment>
<keyword evidence="5 6" id="KW-0472">Membrane</keyword>
<reference evidence="8" key="1">
    <citation type="submission" date="2020-07" db="EMBL/GenBank/DDBJ databases">
        <title>Huge and variable diversity of episymbiotic CPR bacteria and DPANN archaea in groundwater ecosystems.</title>
        <authorList>
            <person name="He C.Y."/>
            <person name="Keren R."/>
            <person name="Whittaker M."/>
            <person name="Farag I.F."/>
            <person name="Doudna J."/>
            <person name="Cate J.H.D."/>
            <person name="Banfield J.F."/>
        </authorList>
    </citation>
    <scope>NUCLEOTIDE SEQUENCE</scope>
    <source>
        <strain evidence="8">NC_groundwater_1520_Pr4_B-0.1um_53_5</strain>
    </source>
</reference>
<dbReference type="GO" id="GO:0005886">
    <property type="term" value="C:plasma membrane"/>
    <property type="evidence" value="ECO:0007669"/>
    <property type="project" value="UniProtKB-SubCell"/>
</dbReference>
<dbReference type="Pfam" id="PF00892">
    <property type="entry name" value="EamA"/>
    <property type="match status" value="2"/>
</dbReference>
<evidence type="ECO:0000256" key="3">
    <source>
        <dbReference type="ARBA" id="ARBA00022692"/>
    </source>
</evidence>
<evidence type="ECO:0000259" key="7">
    <source>
        <dbReference type="Pfam" id="PF00892"/>
    </source>
</evidence>
<feature type="transmembrane region" description="Helical" evidence="6">
    <location>
        <begin position="129"/>
        <end position="147"/>
    </location>
</feature>
<comment type="subcellular location">
    <subcellularLocation>
        <location evidence="1">Cell membrane</location>
        <topology evidence="1">Multi-pass membrane protein</topology>
    </subcellularLocation>
</comment>
<dbReference type="SUPFAM" id="SSF103481">
    <property type="entry name" value="Multidrug resistance efflux transporter EmrE"/>
    <property type="match status" value="2"/>
</dbReference>
<dbReference type="EMBL" id="JACQXR010000145">
    <property type="protein sequence ID" value="MBI4727660.1"/>
    <property type="molecule type" value="Genomic_DNA"/>
</dbReference>
<feature type="transmembrane region" description="Helical" evidence="6">
    <location>
        <begin position="100"/>
        <end position="120"/>
    </location>
</feature>
<feature type="transmembrane region" description="Helical" evidence="6">
    <location>
        <begin position="40"/>
        <end position="58"/>
    </location>
</feature>
<evidence type="ECO:0000256" key="2">
    <source>
        <dbReference type="ARBA" id="ARBA00022475"/>
    </source>
</evidence>
<keyword evidence="3 6" id="KW-0812">Transmembrane</keyword>
<keyword evidence="4 6" id="KW-1133">Transmembrane helix</keyword>
<keyword evidence="2" id="KW-1003">Cell membrane</keyword>
<accession>A0A933IAL6</accession>
<organism evidence="8 9">
    <name type="scientific">candidate division TA06 bacterium</name>
    <dbReference type="NCBI Taxonomy" id="2250710"/>
    <lineage>
        <taxon>Bacteria</taxon>
        <taxon>Bacteria division TA06</taxon>
    </lineage>
</organism>
<feature type="transmembrane region" description="Helical" evidence="6">
    <location>
        <begin position="7"/>
        <end position="28"/>
    </location>
</feature>
<dbReference type="Proteomes" id="UP000736328">
    <property type="component" value="Unassembled WGS sequence"/>
</dbReference>
<feature type="domain" description="EamA" evidence="7">
    <location>
        <begin position="157"/>
        <end position="287"/>
    </location>
</feature>
<evidence type="ECO:0000256" key="6">
    <source>
        <dbReference type="SAM" id="Phobius"/>
    </source>
</evidence>
<feature type="transmembrane region" description="Helical" evidence="6">
    <location>
        <begin position="70"/>
        <end position="88"/>
    </location>
</feature>
<evidence type="ECO:0000256" key="5">
    <source>
        <dbReference type="ARBA" id="ARBA00023136"/>
    </source>
</evidence>
<evidence type="ECO:0000313" key="9">
    <source>
        <dbReference type="Proteomes" id="UP000736328"/>
    </source>
</evidence>
<feature type="transmembrane region" description="Helical" evidence="6">
    <location>
        <begin position="248"/>
        <end position="267"/>
    </location>
</feature>
<feature type="transmembrane region" description="Helical" evidence="6">
    <location>
        <begin position="153"/>
        <end position="175"/>
    </location>
</feature>
<dbReference type="AlphaFoldDB" id="A0A933IAL6"/>
<feature type="transmembrane region" description="Helical" evidence="6">
    <location>
        <begin position="187"/>
        <end position="205"/>
    </location>
</feature>
<evidence type="ECO:0000256" key="4">
    <source>
        <dbReference type="ARBA" id="ARBA00022989"/>
    </source>
</evidence>
<dbReference type="InterPro" id="IPR050638">
    <property type="entry name" value="AA-Vitamin_Transporters"/>
</dbReference>
<proteinExistence type="predicted"/>
<feature type="transmembrane region" description="Helical" evidence="6">
    <location>
        <begin position="217"/>
        <end position="236"/>
    </location>
</feature>
<feature type="transmembrane region" description="Helical" evidence="6">
    <location>
        <begin position="273"/>
        <end position="289"/>
    </location>
</feature>
<dbReference type="PANTHER" id="PTHR32322">
    <property type="entry name" value="INNER MEMBRANE TRANSPORTER"/>
    <property type="match status" value="1"/>
</dbReference>
<dbReference type="PANTHER" id="PTHR32322:SF18">
    <property type="entry name" value="S-ADENOSYLMETHIONINE_S-ADENOSYLHOMOCYSTEINE TRANSPORTER"/>
    <property type="match status" value="1"/>
</dbReference>
<evidence type="ECO:0000256" key="1">
    <source>
        <dbReference type="ARBA" id="ARBA00004651"/>
    </source>
</evidence>
<protein>
    <submittedName>
        <fullName evidence="8">DMT family transporter</fullName>
    </submittedName>
</protein>